<feature type="transmembrane region" description="Helical" evidence="2">
    <location>
        <begin position="295"/>
        <end position="315"/>
    </location>
</feature>
<evidence type="ECO:0000259" key="3">
    <source>
        <dbReference type="Pfam" id="PF02582"/>
    </source>
</evidence>
<dbReference type="PANTHER" id="PTHR16255">
    <property type="entry name" value="REQUIRED FOR MEIOTIC NUCLEAR DIVISION PROTEIN 1 HOMOLOG"/>
    <property type="match status" value="1"/>
</dbReference>
<keyword evidence="2" id="KW-0472">Membrane</keyword>
<dbReference type="PANTHER" id="PTHR16255:SF1">
    <property type="entry name" value="REQUIRED FOR MEIOTIC NUCLEAR DIVISION PROTEIN 1 HOMOLOG"/>
    <property type="match status" value="1"/>
</dbReference>
<evidence type="ECO:0000313" key="5">
    <source>
        <dbReference type="Proteomes" id="UP001165289"/>
    </source>
</evidence>
<protein>
    <submittedName>
        <fullName evidence="4">Required for meiotic nuclear division protein 1-like</fullName>
    </submittedName>
</protein>
<name>A0AAV7JD37_9METZ</name>
<dbReference type="GO" id="GO:0005739">
    <property type="term" value="C:mitochondrion"/>
    <property type="evidence" value="ECO:0007669"/>
    <property type="project" value="UniProtKB-ARBA"/>
</dbReference>
<comment type="caution">
    <text evidence="4">The sequence shown here is derived from an EMBL/GenBank/DDBJ whole genome shotgun (WGS) entry which is preliminary data.</text>
</comment>
<proteinExistence type="inferred from homology"/>
<gene>
    <name evidence="4" type="ORF">LOD99_12521</name>
</gene>
<dbReference type="EMBL" id="JAKMXF010000354">
    <property type="protein sequence ID" value="KAI6646399.1"/>
    <property type="molecule type" value="Genomic_DNA"/>
</dbReference>
<dbReference type="InterPro" id="IPR003734">
    <property type="entry name" value="DUF155"/>
</dbReference>
<dbReference type="Proteomes" id="UP001165289">
    <property type="component" value="Unassembled WGS sequence"/>
</dbReference>
<dbReference type="AlphaFoldDB" id="A0AAV7JD37"/>
<keyword evidence="2" id="KW-1133">Transmembrane helix</keyword>
<sequence>MLFRLRLLQLRHHLLHKSFFPTFSTDSSPENITFICSGFESNHSYNISKFKKNILIDSSKYSLIPLPKEINEAILLKIPKPRSRDDADSLVFVFNNGLMVTWNVSKKEVNQLKQNLLLLQSNNSSGLTRSNLEREDINYTISSDGKTGIYKNDIVLFRHKDKTITFLEQYAFSHAIALSMRLAIWERLVDDFVSSIYWIPNALKNGQKIRISRSDILKKTGELLSIRYQVNFNSDLFKAPDCFWDNPSLEELYNKMSAYLDVKMRGRILTEMMNHCSAIVDLLRSHLNERHSFRLEWGIIILILFEVMFEILHYLHK</sequence>
<dbReference type="Pfam" id="PF02582">
    <property type="entry name" value="DUF155"/>
    <property type="match status" value="1"/>
</dbReference>
<comment type="similarity">
    <text evidence="1">Belongs to the RMD1/sif2 family.</text>
</comment>
<feature type="domain" description="DUF155" evidence="3">
    <location>
        <begin position="91"/>
        <end position="269"/>
    </location>
</feature>
<evidence type="ECO:0000256" key="1">
    <source>
        <dbReference type="ARBA" id="ARBA00008306"/>
    </source>
</evidence>
<evidence type="ECO:0000256" key="2">
    <source>
        <dbReference type="SAM" id="Phobius"/>
    </source>
</evidence>
<accession>A0AAV7JD37</accession>
<dbReference type="InterPro" id="IPR051624">
    <property type="entry name" value="RMD1/Sad1-interacting"/>
</dbReference>
<reference evidence="4 5" key="1">
    <citation type="journal article" date="2023" name="BMC Biol.">
        <title>The compact genome of the sponge Oopsacas minuta (Hexactinellida) is lacking key metazoan core genes.</title>
        <authorList>
            <person name="Santini S."/>
            <person name="Schenkelaars Q."/>
            <person name="Jourda C."/>
            <person name="Duchesne M."/>
            <person name="Belahbib H."/>
            <person name="Rocher C."/>
            <person name="Selva M."/>
            <person name="Riesgo A."/>
            <person name="Vervoort M."/>
            <person name="Leys S.P."/>
            <person name="Kodjabachian L."/>
            <person name="Le Bivic A."/>
            <person name="Borchiellini C."/>
            <person name="Claverie J.M."/>
            <person name="Renard E."/>
        </authorList>
    </citation>
    <scope>NUCLEOTIDE SEQUENCE [LARGE SCALE GENOMIC DNA]</scope>
    <source>
        <strain evidence="4">SPO-2</strain>
    </source>
</reference>
<dbReference type="GO" id="GO:0070131">
    <property type="term" value="P:positive regulation of mitochondrial translation"/>
    <property type="evidence" value="ECO:0007669"/>
    <property type="project" value="TreeGrafter"/>
</dbReference>
<keyword evidence="5" id="KW-1185">Reference proteome</keyword>
<keyword evidence="2" id="KW-0812">Transmembrane</keyword>
<evidence type="ECO:0000313" key="4">
    <source>
        <dbReference type="EMBL" id="KAI6646399.1"/>
    </source>
</evidence>
<organism evidence="4 5">
    <name type="scientific">Oopsacas minuta</name>
    <dbReference type="NCBI Taxonomy" id="111878"/>
    <lineage>
        <taxon>Eukaryota</taxon>
        <taxon>Metazoa</taxon>
        <taxon>Porifera</taxon>
        <taxon>Hexactinellida</taxon>
        <taxon>Hexasterophora</taxon>
        <taxon>Lyssacinosida</taxon>
        <taxon>Leucopsacidae</taxon>
        <taxon>Oopsacas</taxon>
    </lineage>
</organism>